<keyword evidence="3" id="KW-0934">Plastid</keyword>
<dbReference type="EMBL" id="MH745228">
    <property type="protein sequence ID" value="QHQ73236.1"/>
    <property type="molecule type" value="Genomic_DNA"/>
</dbReference>
<evidence type="ECO:0000256" key="2">
    <source>
        <dbReference type="ARBA" id="ARBA00022679"/>
    </source>
</evidence>
<dbReference type="SUPFAM" id="SSF53335">
    <property type="entry name" value="S-adenosyl-L-methionine-dependent methyltransferases"/>
    <property type="match status" value="1"/>
</dbReference>
<dbReference type="AlphaFoldDB" id="A0A6B9VYV0"/>
<evidence type="ECO:0000313" key="3">
    <source>
        <dbReference type="EMBL" id="QHQ73236.1"/>
    </source>
</evidence>
<dbReference type="InterPro" id="IPR029063">
    <property type="entry name" value="SAM-dependent_MTases_sf"/>
</dbReference>
<dbReference type="Pfam" id="PF00145">
    <property type="entry name" value="DNA_methylase"/>
    <property type="match status" value="1"/>
</dbReference>
<keyword evidence="3" id="KW-0150">Chloroplast</keyword>
<keyword evidence="2" id="KW-0808">Transferase</keyword>
<geneLocation type="chloroplast" evidence="3"/>
<organism evidence="3">
    <name type="scientific">Caulerpa ashmeadii</name>
    <dbReference type="NCBI Taxonomy" id="177078"/>
    <lineage>
        <taxon>Eukaryota</taxon>
        <taxon>Viridiplantae</taxon>
        <taxon>Chlorophyta</taxon>
        <taxon>core chlorophytes</taxon>
        <taxon>Ulvophyceae</taxon>
        <taxon>TCBD clade</taxon>
        <taxon>Bryopsidales</taxon>
        <taxon>Halimedineae</taxon>
        <taxon>Caulerpaceae</taxon>
        <taxon>Caulerpa</taxon>
    </lineage>
</organism>
<dbReference type="InterPro" id="IPR001525">
    <property type="entry name" value="C5_MeTfrase"/>
</dbReference>
<name>A0A6B9VYV0_9CHLO</name>
<evidence type="ECO:0008006" key="4">
    <source>
        <dbReference type="Google" id="ProtNLM"/>
    </source>
</evidence>
<dbReference type="GO" id="GO:0008168">
    <property type="term" value="F:methyltransferase activity"/>
    <property type="evidence" value="ECO:0007669"/>
    <property type="project" value="UniProtKB-KW"/>
</dbReference>
<proteinExistence type="predicted"/>
<dbReference type="GO" id="GO:0032259">
    <property type="term" value="P:methylation"/>
    <property type="evidence" value="ECO:0007669"/>
    <property type="project" value="UniProtKB-KW"/>
</dbReference>
<gene>
    <name evidence="3" type="primary">ORF16</name>
</gene>
<dbReference type="GeneID" id="44139532"/>
<reference evidence="3" key="1">
    <citation type="journal article" date="2019" name="BMC Genomics">
        <title>Promising prospects of nanopore sequencing for algal hologenomics and structural variation discovery.</title>
        <authorList>
            <person name="Sauvage T."/>
            <person name="Schmidt W.E."/>
            <person name="Yoon H.S."/>
            <person name="Paul V.J."/>
            <person name="Fredericq S."/>
        </authorList>
    </citation>
    <scope>NUCLEOTIDE SEQUENCE</scope>
</reference>
<evidence type="ECO:0000256" key="1">
    <source>
        <dbReference type="ARBA" id="ARBA00022603"/>
    </source>
</evidence>
<protein>
    <recommendedName>
        <fullName evidence="4">DNA (cytosine-5-)-methyltransferase</fullName>
    </recommendedName>
</protein>
<dbReference type="RefSeq" id="YP_009729324.1">
    <property type="nucleotide sequence ID" value="NC_045914.1"/>
</dbReference>
<keyword evidence="1" id="KW-0489">Methyltransferase</keyword>
<accession>A0A6B9VYV0</accession>
<dbReference type="Gene3D" id="3.90.120.10">
    <property type="entry name" value="DNA Methylase, subunit A, domain 2"/>
    <property type="match status" value="1"/>
</dbReference>
<sequence>MVILFIPSQTEYRLSIQDCVLLKNFPTSFQLCGCKTSQYKQISNTIPTNLSFILGKQIIKY</sequence>